<evidence type="ECO:0000259" key="2">
    <source>
        <dbReference type="Pfam" id="PF00975"/>
    </source>
</evidence>
<dbReference type="InterPro" id="IPR001031">
    <property type="entry name" value="Thioesterase"/>
</dbReference>
<name>A0ABT9QUC8_9ACTN</name>
<dbReference type="RefSeq" id="WP_307568191.1">
    <property type="nucleotide sequence ID" value="NZ_JAUSQU010000001.1"/>
</dbReference>
<protein>
    <submittedName>
        <fullName evidence="3">Surfactin synthase thioesterase subunit</fullName>
    </submittedName>
</protein>
<dbReference type="Proteomes" id="UP001225356">
    <property type="component" value="Unassembled WGS sequence"/>
</dbReference>
<dbReference type="PANTHER" id="PTHR11487:SF0">
    <property type="entry name" value="S-ACYL FATTY ACID SYNTHASE THIOESTERASE, MEDIUM CHAIN"/>
    <property type="match status" value="1"/>
</dbReference>
<reference evidence="3 4" key="1">
    <citation type="submission" date="2023-07" db="EMBL/GenBank/DDBJ databases">
        <title>Sequencing the genomes of 1000 actinobacteria strains.</title>
        <authorList>
            <person name="Klenk H.-P."/>
        </authorList>
    </citation>
    <scope>NUCLEOTIDE SEQUENCE [LARGE SCALE GENOMIC DNA]</scope>
    <source>
        <strain evidence="3 4">DSM 46740</strain>
    </source>
</reference>
<comment type="caution">
    <text evidence="3">The sequence shown here is derived from an EMBL/GenBank/DDBJ whole genome shotgun (WGS) entry which is preliminary data.</text>
</comment>
<dbReference type="InterPro" id="IPR029058">
    <property type="entry name" value="AB_hydrolase_fold"/>
</dbReference>
<organism evidence="3 4">
    <name type="scientific">Streptosporangium lutulentum</name>
    <dbReference type="NCBI Taxonomy" id="1461250"/>
    <lineage>
        <taxon>Bacteria</taxon>
        <taxon>Bacillati</taxon>
        <taxon>Actinomycetota</taxon>
        <taxon>Actinomycetes</taxon>
        <taxon>Streptosporangiales</taxon>
        <taxon>Streptosporangiaceae</taxon>
        <taxon>Streptosporangium</taxon>
    </lineage>
</organism>
<dbReference type="SUPFAM" id="SSF53474">
    <property type="entry name" value="alpha/beta-Hydrolases"/>
    <property type="match status" value="1"/>
</dbReference>
<gene>
    <name evidence="3" type="ORF">J2853_009236</name>
</gene>
<dbReference type="InterPro" id="IPR012223">
    <property type="entry name" value="TEII"/>
</dbReference>
<dbReference type="PROSITE" id="PS51257">
    <property type="entry name" value="PROKAR_LIPOPROTEIN"/>
    <property type="match status" value="1"/>
</dbReference>
<accession>A0ABT9QUC8</accession>
<dbReference type="Pfam" id="PF00975">
    <property type="entry name" value="Thioesterase"/>
    <property type="match status" value="1"/>
</dbReference>
<proteinExistence type="inferred from homology"/>
<comment type="similarity">
    <text evidence="1">Belongs to the thioesterase family.</text>
</comment>
<sequence>MSRPWLVSWLPEPYTRPTLLCLPQAGAGCGQFRPWQDALGTEVSVVGVQLPGRENRFTDPPAHSVGEVVDAVVAELAGALTPGLPLVVFGNSFGGLLGYEITRRLGYHHDRWPDALVVAACRPPGMWAGAGRGLVEGEEELVRLLAARGLGEDDLDEDSRELALEVLRHDARLSLTYTHDDVGQALCPVEAWGGETDETVTPEQLTGWRDHAGAGFRRRLFPGGHYFCLEYPGAVLPLLRARFRDAARVV</sequence>
<evidence type="ECO:0000313" key="4">
    <source>
        <dbReference type="Proteomes" id="UP001225356"/>
    </source>
</evidence>
<dbReference type="PANTHER" id="PTHR11487">
    <property type="entry name" value="THIOESTERASE"/>
    <property type="match status" value="1"/>
</dbReference>
<evidence type="ECO:0000313" key="3">
    <source>
        <dbReference type="EMBL" id="MDP9850025.1"/>
    </source>
</evidence>
<dbReference type="EMBL" id="JAUSQU010000001">
    <property type="protein sequence ID" value="MDP9850025.1"/>
    <property type="molecule type" value="Genomic_DNA"/>
</dbReference>
<feature type="domain" description="Thioesterase" evidence="2">
    <location>
        <begin position="18"/>
        <end position="236"/>
    </location>
</feature>
<dbReference type="Gene3D" id="3.40.50.1820">
    <property type="entry name" value="alpha/beta hydrolase"/>
    <property type="match status" value="1"/>
</dbReference>
<evidence type="ECO:0000256" key="1">
    <source>
        <dbReference type="ARBA" id="ARBA00007169"/>
    </source>
</evidence>
<keyword evidence="4" id="KW-1185">Reference proteome</keyword>